<dbReference type="SUPFAM" id="SSF52283">
    <property type="entry name" value="Formate/glycerate dehydrogenase catalytic domain-like"/>
    <property type="match status" value="1"/>
</dbReference>
<feature type="domain" description="D-isomer specific 2-hydroxyacid dehydrogenase NAD-binding" evidence="4">
    <location>
        <begin position="225"/>
        <end position="274"/>
    </location>
</feature>
<dbReference type="SUPFAM" id="SSF51735">
    <property type="entry name" value="NAD(P)-binding Rossmann-fold domains"/>
    <property type="match status" value="1"/>
</dbReference>
<evidence type="ECO:0000259" key="3">
    <source>
        <dbReference type="Pfam" id="PF00389"/>
    </source>
</evidence>
<gene>
    <name evidence="5" type="ORF">K7432_011198</name>
</gene>
<proteinExistence type="inferred from homology"/>
<comment type="caution">
    <text evidence="5">The sequence shown here is derived from an EMBL/GenBank/DDBJ whole genome shotgun (WGS) entry which is preliminary data.</text>
</comment>
<keyword evidence="6" id="KW-1185">Reference proteome</keyword>
<dbReference type="Gene3D" id="3.40.50.720">
    <property type="entry name" value="NAD(P)-binding Rossmann-like Domain"/>
    <property type="match status" value="4"/>
</dbReference>
<feature type="domain" description="D-isomer specific 2-hydroxyacid dehydrogenase catalytic" evidence="3">
    <location>
        <begin position="10"/>
        <end position="305"/>
    </location>
</feature>
<evidence type="ECO:0000313" key="6">
    <source>
        <dbReference type="Proteomes" id="UP001479436"/>
    </source>
</evidence>
<dbReference type="CDD" id="cd05301">
    <property type="entry name" value="GDH"/>
    <property type="match status" value="1"/>
</dbReference>
<protein>
    <recommendedName>
        <fullName evidence="7">Glyoxylate reductase</fullName>
    </recommendedName>
</protein>
<sequence>MNNHQKKYRVLVTRIFPEEAQRKLEQQETLDIIQWKAPKTREEFLKQIKGMDGIICRGTEKINREALEAAGPQLKVISTFSVGYDHIDIPVCSEYNVKVGNTPGVLTDATADLTTSLVLLAARRISESIDAARNGSWKSGDPSWLLGSQLTNKTLGVVGLGRIGEASATRLKAFGISRVLYHGRHQRKEQASRLNAQFTDFDNLLKEEDGFIICWPITDDTRELGGIVQQDDLVRALEEDLLGGVGLDVTTPEPLPVDHPLFKFKKCVILPHIGSGTVETRNAMGCIAIDNLMAGLEGRALPFSVKN</sequence>
<dbReference type="InterPro" id="IPR050223">
    <property type="entry name" value="D-isomer_2-hydroxyacid_DH"/>
</dbReference>
<dbReference type="Proteomes" id="UP001479436">
    <property type="component" value="Unassembled WGS sequence"/>
</dbReference>
<evidence type="ECO:0008006" key="7">
    <source>
        <dbReference type="Google" id="ProtNLM"/>
    </source>
</evidence>
<dbReference type="EMBL" id="JASJQH010000840">
    <property type="protein sequence ID" value="KAK9762756.1"/>
    <property type="molecule type" value="Genomic_DNA"/>
</dbReference>
<feature type="domain" description="D-isomer specific 2-hydroxyacid dehydrogenase NAD-binding" evidence="4">
    <location>
        <begin position="116"/>
        <end position="224"/>
    </location>
</feature>
<dbReference type="InterPro" id="IPR006139">
    <property type="entry name" value="D-isomer_2_OHA_DH_cat_dom"/>
</dbReference>
<dbReference type="InterPro" id="IPR006140">
    <property type="entry name" value="D-isomer_DH_NAD-bd"/>
</dbReference>
<organism evidence="5 6">
    <name type="scientific">Basidiobolus ranarum</name>
    <dbReference type="NCBI Taxonomy" id="34480"/>
    <lineage>
        <taxon>Eukaryota</taxon>
        <taxon>Fungi</taxon>
        <taxon>Fungi incertae sedis</taxon>
        <taxon>Zoopagomycota</taxon>
        <taxon>Entomophthoromycotina</taxon>
        <taxon>Basidiobolomycetes</taxon>
        <taxon>Basidiobolales</taxon>
        <taxon>Basidiobolaceae</taxon>
        <taxon>Basidiobolus</taxon>
    </lineage>
</organism>
<dbReference type="PANTHER" id="PTHR10996">
    <property type="entry name" value="2-HYDROXYACID DEHYDROGENASE-RELATED"/>
    <property type="match status" value="1"/>
</dbReference>
<keyword evidence="1 2" id="KW-0560">Oxidoreductase</keyword>
<reference evidence="5 6" key="1">
    <citation type="submission" date="2023-04" db="EMBL/GenBank/DDBJ databases">
        <title>Genome of Basidiobolus ranarum AG-B5.</title>
        <authorList>
            <person name="Stajich J.E."/>
            <person name="Carter-House D."/>
            <person name="Gryganskyi A."/>
        </authorList>
    </citation>
    <scope>NUCLEOTIDE SEQUENCE [LARGE SCALE GENOMIC DNA]</scope>
    <source>
        <strain evidence="5 6">AG-B5</strain>
    </source>
</reference>
<name>A0ABR2WMM9_9FUNG</name>
<dbReference type="Pfam" id="PF00389">
    <property type="entry name" value="2-Hacid_dh"/>
    <property type="match status" value="1"/>
</dbReference>
<evidence type="ECO:0000256" key="2">
    <source>
        <dbReference type="RuleBase" id="RU003719"/>
    </source>
</evidence>
<evidence type="ECO:0000259" key="4">
    <source>
        <dbReference type="Pfam" id="PF02826"/>
    </source>
</evidence>
<evidence type="ECO:0000313" key="5">
    <source>
        <dbReference type="EMBL" id="KAK9762756.1"/>
    </source>
</evidence>
<comment type="similarity">
    <text evidence="2">Belongs to the D-isomer specific 2-hydroxyacid dehydrogenase family.</text>
</comment>
<evidence type="ECO:0000256" key="1">
    <source>
        <dbReference type="ARBA" id="ARBA00023002"/>
    </source>
</evidence>
<dbReference type="InterPro" id="IPR036291">
    <property type="entry name" value="NAD(P)-bd_dom_sf"/>
</dbReference>
<accession>A0ABR2WMM9</accession>
<dbReference type="Pfam" id="PF02826">
    <property type="entry name" value="2-Hacid_dh_C"/>
    <property type="match status" value="2"/>
</dbReference>
<dbReference type="PANTHER" id="PTHR10996:SF277">
    <property type="entry name" value="GLYOXYLATE REDUCTASE_HYDROXYPYRUVATE REDUCTASE"/>
    <property type="match status" value="1"/>
</dbReference>